<evidence type="ECO:0000256" key="2">
    <source>
        <dbReference type="ARBA" id="ARBA00023002"/>
    </source>
</evidence>
<dbReference type="PANTHER" id="PTHR24321">
    <property type="entry name" value="DEHYDROGENASES, SHORT CHAIN"/>
    <property type="match status" value="1"/>
</dbReference>
<keyword evidence="2 3" id="KW-0560">Oxidoreductase</keyword>
<reference evidence="4" key="1">
    <citation type="submission" date="2017-09" db="EMBL/GenBank/DDBJ databases">
        <title>Genome sequence of Nannocystis excedens DSM 71.</title>
        <authorList>
            <person name="Blom J."/>
        </authorList>
    </citation>
    <scope>NUCLEOTIDE SEQUENCE [LARGE SCALE GENOMIC DNA]</scope>
    <source>
        <strain evidence="4">type strain: E19</strain>
    </source>
</reference>
<gene>
    <name evidence="3" type="primary">cpnA</name>
    <name evidence="3" type="ORF">HDIA_3219</name>
</gene>
<dbReference type="KEGG" id="hdi:HDIA_3219"/>
<proteinExistence type="inferred from homology"/>
<dbReference type="CDD" id="cd05233">
    <property type="entry name" value="SDR_c"/>
    <property type="match status" value="1"/>
</dbReference>
<dbReference type="Proteomes" id="UP000223606">
    <property type="component" value="Chromosome 1"/>
</dbReference>
<dbReference type="PRINTS" id="PR00080">
    <property type="entry name" value="SDRFAMILY"/>
</dbReference>
<dbReference type="GO" id="GO:0055041">
    <property type="term" value="F:cyclopentanol dehydrogenase activity"/>
    <property type="evidence" value="ECO:0007669"/>
    <property type="project" value="UniProtKB-EC"/>
</dbReference>
<organism evidence="3 4">
    <name type="scientific">Hartmannibacter diazotrophicus</name>
    <dbReference type="NCBI Taxonomy" id="1482074"/>
    <lineage>
        <taxon>Bacteria</taxon>
        <taxon>Pseudomonadati</taxon>
        <taxon>Pseudomonadota</taxon>
        <taxon>Alphaproteobacteria</taxon>
        <taxon>Hyphomicrobiales</taxon>
        <taxon>Pleomorphomonadaceae</taxon>
        <taxon>Hartmannibacter</taxon>
    </lineage>
</organism>
<dbReference type="PANTHER" id="PTHR24321:SF15">
    <property type="entry name" value="OXIDOREDUCTASE UCPA"/>
    <property type="match status" value="1"/>
</dbReference>
<dbReference type="FunFam" id="3.40.50.720:FF:000084">
    <property type="entry name" value="Short-chain dehydrogenase reductase"/>
    <property type="match status" value="1"/>
</dbReference>
<dbReference type="PROSITE" id="PS00061">
    <property type="entry name" value="ADH_SHORT"/>
    <property type="match status" value="1"/>
</dbReference>
<protein>
    <submittedName>
        <fullName evidence="3">Cyclopentanol dehydrogenase</fullName>
        <ecNumber evidence="3">1.1.1.163</ecNumber>
    </submittedName>
</protein>
<dbReference type="OrthoDB" id="7568484at2"/>
<name>A0A2C9D9B5_9HYPH</name>
<dbReference type="RefSeq" id="WP_099557103.1">
    <property type="nucleotide sequence ID" value="NZ_LT960614.1"/>
</dbReference>
<dbReference type="EC" id="1.1.1.163" evidence="3"/>
<comment type="similarity">
    <text evidence="1">Belongs to the short-chain dehydrogenases/reductases (SDR) family.</text>
</comment>
<dbReference type="InterPro" id="IPR002347">
    <property type="entry name" value="SDR_fam"/>
</dbReference>
<dbReference type="InterPro" id="IPR036291">
    <property type="entry name" value="NAD(P)-bd_dom_sf"/>
</dbReference>
<accession>A0A2C9D9B5</accession>
<keyword evidence="4" id="KW-1185">Reference proteome</keyword>
<dbReference type="SUPFAM" id="SSF51735">
    <property type="entry name" value="NAD(P)-binding Rossmann-fold domains"/>
    <property type="match status" value="1"/>
</dbReference>
<evidence type="ECO:0000313" key="3">
    <source>
        <dbReference type="EMBL" id="SON56760.1"/>
    </source>
</evidence>
<dbReference type="Pfam" id="PF13561">
    <property type="entry name" value="adh_short_C2"/>
    <property type="match status" value="1"/>
</dbReference>
<dbReference type="Gene3D" id="3.40.50.720">
    <property type="entry name" value="NAD(P)-binding Rossmann-like Domain"/>
    <property type="match status" value="1"/>
</dbReference>
<sequence length="252" mass="26915">MILKDRVAIVTGAGSGIGQGGAQIMAREGAHVVVVDRNLERARDTVDMIAAAGGSAEAKGIDVTNDEAMATLVEDVRGRHGRIDILHNHAGIQVEGTLESVSVEGFDASLAVNVRAHFIGARLVMPAMRALGKGVILNTSSSSGVFYDREMIAYTTSKHAVVAMTRQIAADYARFNIRVNALCPGWVDTPFNDPFIRQMGGREAIEAYIAEKVPMGRWASIEEIAETILFLVSDRSSYITGQAIVADGGETI</sequence>
<dbReference type="AlphaFoldDB" id="A0A2C9D9B5"/>
<dbReference type="PRINTS" id="PR00081">
    <property type="entry name" value="GDHRDH"/>
</dbReference>
<dbReference type="EMBL" id="LT960614">
    <property type="protein sequence ID" value="SON56760.1"/>
    <property type="molecule type" value="Genomic_DNA"/>
</dbReference>
<evidence type="ECO:0000313" key="4">
    <source>
        <dbReference type="Proteomes" id="UP000223606"/>
    </source>
</evidence>
<dbReference type="NCBIfam" id="NF005559">
    <property type="entry name" value="PRK07231.1"/>
    <property type="match status" value="1"/>
</dbReference>
<evidence type="ECO:0000256" key="1">
    <source>
        <dbReference type="ARBA" id="ARBA00006484"/>
    </source>
</evidence>
<dbReference type="InterPro" id="IPR020904">
    <property type="entry name" value="Sc_DH/Rdtase_CS"/>
</dbReference>